<organism evidence="11 12">
    <name type="scientific">Candidatus Fonsibacter lacus</name>
    <dbReference type="NCBI Taxonomy" id="2576439"/>
    <lineage>
        <taxon>Bacteria</taxon>
        <taxon>Pseudomonadati</taxon>
        <taxon>Pseudomonadota</taxon>
        <taxon>Alphaproteobacteria</taxon>
        <taxon>Candidatus Pelagibacterales</taxon>
        <taxon>Candidatus Pelagibacterales incertae sedis</taxon>
        <taxon>Candidatus Fonsibacter</taxon>
    </lineage>
</organism>
<dbReference type="GO" id="GO:0016020">
    <property type="term" value="C:membrane"/>
    <property type="evidence" value="ECO:0007669"/>
    <property type="project" value="InterPro"/>
</dbReference>
<keyword evidence="7" id="KW-0067">ATP-binding</keyword>
<dbReference type="Gene3D" id="3.30.565.10">
    <property type="entry name" value="Histidine kinase-like ATPase, C-terminal domain"/>
    <property type="match status" value="1"/>
</dbReference>
<dbReference type="Pfam" id="PF07730">
    <property type="entry name" value="HisKA_3"/>
    <property type="match status" value="1"/>
</dbReference>
<dbReference type="GO" id="GO:0046983">
    <property type="term" value="F:protein dimerization activity"/>
    <property type="evidence" value="ECO:0007669"/>
    <property type="project" value="InterPro"/>
</dbReference>
<evidence type="ECO:0000256" key="8">
    <source>
        <dbReference type="ARBA" id="ARBA00023012"/>
    </source>
</evidence>
<evidence type="ECO:0000259" key="9">
    <source>
        <dbReference type="Pfam" id="PF02518"/>
    </source>
</evidence>
<dbReference type="EC" id="2.7.13.3" evidence="2"/>
<evidence type="ECO:0000256" key="1">
    <source>
        <dbReference type="ARBA" id="ARBA00000085"/>
    </source>
</evidence>
<evidence type="ECO:0000313" key="11">
    <source>
        <dbReference type="EMBL" id="NBR94071.1"/>
    </source>
</evidence>
<dbReference type="Pfam" id="PF02518">
    <property type="entry name" value="HATPase_c"/>
    <property type="match status" value="1"/>
</dbReference>
<keyword evidence="8" id="KW-0902">Two-component regulatory system</keyword>
<evidence type="ECO:0000256" key="2">
    <source>
        <dbReference type="ARBA" id="ARBA00012438"/>
    </source>
</evidence>
<comment type="catalytic activity">
    <reaction evidence="1">
        <text>ATP + protein L-histidine = ADP + protein N-phospho-L-histidine.</text>
        <dbReference type="EC" id="2.7.13.3"/>
    </reaction>
</comment>
<evidence type="ECO:0000256" key="4">
    <source>
        <dbReference type="ARBA" id="ARBA00022679"/>
    </source>
</evidence>
<dbReference type="InterPro" id="IPR011712">
    <property type="entry name" value="Sig_transdc_His_kin_sub3_dim/P"/>
</dbReference>
<comment type="caution">
    <text evidence="11">The sequence shown here is derived from an EMBL/GenBank/DDBJ whole genome shotgun (WGS) entry which is preliminary data.</text>
</comment>
<dbReference type="GO" id="GO:0005524">
    <property type="term" value="F:ATP binding"/>
    <property type="evidence" value="ECO:0007669"/>
    <property type="project" value="UniProtKB-KW"/>
</dbReference>
<dbReference type="InterPro" id="IPR003594">
    <property type="entry name" value="HATPase_dom"/>
</dbReference>
<evidence type="ECO:0000256" key="5">
    <source>
        <dbReference type="ARBA" id="ARBA00022741"/>
    </source>
</evidence>
<keyword evidence="5" id="KW-0547">Nucleotide-binding</keyword>
<keyword evidence="4" id="KW-0808">Transferase</keyword>
<dbReference type="Gene3D" id="1.20.5.1930">
    <property type="match status" value="1"/>
</dbReference>
<dbReference type="PANTHER" id="PTHR24421:SF10">
    <property type="entry name" value="NITRATE_NITRITE SENSOR PROTEIN NARQ"/>
    <property type="match status" value="1"/>
</dbReference>
<dbReference type="SUPFAM" id="SSF55874">
    <property type="entry name" value="ATPase domain of HSP90 chaperone/DNA topoisomerase II/histidine kinase"/>
    <property type="match status" value="1"/>
</dbReference>
<reference evidence="11" key="1">
    <citation type="submission" date="2018-10" db="EMBL/GenBank/DDBJ databases">
        <title>Iterative Subtractive Binning of Freshwater Chronoseries Metagenomes Recovers Nearly Complete Genomes from over Four Hundred Novel Species.</title>
        <authorList>
            <person name="Rodriguez-R L.M."/>
            <person name="Tsementzi D."/>
            <person name="Luo C."/>
            <person name="Konstantinidis K.T."/>
        </authorList>
    </citation>
    <scope>NUCLEOTIDE SEQUENCE</scope>
    <source>
        <strain evidence="11">WB5_2A_028</strain>
    </source>
</reference>
<dbReference type="AlphaFoldDB" id="A0A965GDD4"/>
<name>A0A965GDD4_9PROT</name>
<dbReference type="InterPro" id="IPR050482">
    <property type="entry name" value="Sensor_HK_TwoCompSys"/>
</dbReference>
<keyword evidence="3" id="KW-0597">Phosphoprotein</keyword>
<sequence length="205" mass="22911">MQSRLKNFTNESVERLKIARDLHDTLAQELAAIGFACDEAIALSSMGPSRDSLVEVRSRISLLGTMVRDEIGLLRDGNQSFLKMFANFSLQIKVNNPIEISNQLASTFDLPSEIRLEVFRSVREILTNIVLHSHATSMEITSNLSNQNINLIISDNGIPFDSQSFSAQPTHHFGLLGARERIERLGGKLEYSRQDSLNLCQIVLP</sequence>
<evidence type="ECO:0000256" key="7">
    <source>
        <dbReference type="ARBA" id="ARBA00022840"/>
    </source>
</evidence>
<keyword evidence="6" id="KW-0418">Kinase</keyword>
<dbReference type="PANTHER" id="PTHR24421">
    <property type="entry name" value="NITRATE/NITRITE SENSOR PROTEIN NARX-RELATED"/>
    <property type="match status" value="1"/>
</dbReference>
<accession>A0A965GDD4</accession>
<feature type="domain" description="Signal transduction histidine kinase subgroup 3 dimerisation and phosphoacceptor" evidence="10">
    <location>
        <begin position="14"/>
        <end position="76"/>
    </location>
</feature>
<dbReference type="InterPro" id="IPR036890">
    <property type="entry name" value="HATPase_C_sf"/>
</dbReference>
<dbReference type="GO" id="GO:0000155">
    <property type="term" value="F:phosphorelay sensor kinase activity"/>
    <property type="evidence" value="ECO:0007669"/>
    <property type="project" value="InterPro"/>
</dbReference>
<evidence type="ECO:0000256" key="3">
    <source>
        <dbReference type="ARBA" id="ARBA00022553"/>
    </source>
</evidence>
<dbReference type="EMBL" id="RFXN01000052">
    <property type="protein sequence ID" value="NBR94071.1"/>
    <property type="molecule type" value="Genomic_DNA"/>
</dbReference>
<dbReference type="CDD" id="cd16917">
    <property type="entry name" value="HATPase_UhpB-NarQ-NarX-like"/>
    <property type="match status" value="1"/>
</dbReference>
<dbReference type="Proteomes" id="UP000740727">
    <property type="component" value="Unassembled WGS sequence"/>
</dbReference>
<gene>
    <name evidence="11" type="ORF">EBT44_04455</name>
</gene>
<protein>
    <recommendedName>
        <fullName evidence="2">histidine kinase</fullName>
        <ecNumber evidence="2">2.7.13.3</ecNumber>
    </recommendedName>
</protein>
<feature type="domain" description="Histidine kinase/HSP90-like ATPase" evidence="9">
    <location>
        <begin position="118"/>
        <end position="194"/>
    </location>
</feature>
<evidence type="ECO:0000256" key="6">
    <source>
        <dbReference type="ARBA" id="ARBA00022777"/>
    </source>
</evidence>
<evidence type="ECO:0000313" key="12">
    <source>
        <dbReference type="Proteomes" id="UP000740727"/>
    </source>
</evidence>
<proteinExistence type="predicted"/>
<evidence type="ECO:0000259" key="10">
    <source>
        <dbReference type="Pfam" id="PF07730"/>
    </source>
</evidence>